<gene>
    <name evidence="2" type="ORF">SAMN04488109_1654</name>
</gene>
<dbReference type="STRING" id="947013.SAMN04488109_1654"/>
<dbReference type="InterPro" id="IPR027417">
    <property type="entry name" value="P-loop_NTPase"/>
</dbReference>
<dbReference type="Proteomes" id="UP000184212">
    <property type="component" value="Unassembled WGS sequence"/>
</dbReference>
<sequence length="1460" mass="168353">MITFNWHSIRSVNNSQNEGFEELICQLASKEIIPGQVQFFRVGKPDAGKECYWTTKTGDLILWQAKFFMTSFNASQWANIDKSVRRAIDSHRDLSRYIVCFPIDFPDLRHSKKASLLDKWKNKVNEWKKYAAKKIKRNVDFTYWGNSELLSRINKNGNEGLRYFFFNSNEFTDAWFDRKNEDNIIRLGSRYTKSLNLDLPIAKIFTGLSRSDSFRENAEILYREFVNKYKDFEIDEDTNIAPIVSALRASVETVKSIFESIDWTGTATLPLSNLQDLLAKIIDEGLSGIQGYFFTKGYGSGATEEDIKNYQRQRSMFDPFGRQVGKLLDFLSNHEAKLWNSPFLLITGEAGIGKSHLLADAINKRKIDGHISLFLLGEHFTTKELPWTQILNNQLGQRNIDQDTFLTALNAKAESIQSRIIIFIDALNEGEGRSIWPSELPYFINSIARHPWLGLVTTVRDSFADLIAPDQPDRNLLLRYRHTGFSEIGYEATLAFFKYHKIELPSTPILNPEFHNPLFLKLFCIAAQNQLKHEHTFTEIGLSRVIANFVDSIDNKLSRPTELDYDLNKKLVKRSVSKIISKISADNVDTIPYDEASALVDSVFDSQCAKKEPYLRRLIAEGVFREDVKLDQNGKQSIVVFLSYQRLQDFLVAEKLLDEYLVVENDDKIIKDGPILHMLKNEREARNFQNILEALSIQVPERTGKELFELLPHARLFKPIADSFVSSLVWRTNEHIMDGTKLFVSEVIDKNESLTYPFLDTAILLSTRANFFFNADYIHARLLALTLSDRDSFWTIWIHPKYGRNAQINPIKRLIDWAWGNDDKSHISDESIRLSLLLLCWLFSSSNRELRDAATKGAICLLEKRQHLVIPLLTNFQNVNDAYVTERLYCAVYGSAIRSNSTTHLSPISQYIHKHFFSQEIIFPHHLARDYARGVIEYASYRGIRLGFNINDVRPPYKSMPIPTVLPTYEEIERKYRPSGKTGEFGKQNWGATAILESMNFGQNGSLYGDFGHYIFKRTFDDWAIDLLGIHNYAIEKIFNLGYEVKKFNKFDTAQGSGRTSSTGERIGKKYQWLVFHEILARVADHYKMADETDFEGKHQIQCDGPWHPFVRDIDPTMTIRETGQTRTISPASRQWWVSPFNNHDDAPIGHWVRDHRNLPQIASCLERTNNDDGTSWICLEGHPDWRQSELGVNDTTTSPSKRIWYQIRSFLISKKNLTAFKKSFSKLFFRGAFPEARSLYAIFSREYYWSPAFHFFNQTYYNGEDWIDVFAADGTKFVGAVRRTSEYFTWEAEYDHSKETTIGYFKPTQYIKERLSLTFSAREGEFLDQNGQMACFDPSVNNASQSSLFIRKDLLSDFLSQEDLCIIWSLVGEKQILNSKSGDDGTRLNISGFYHLDGIKIKGTLTTKVEGDERLAKKHSVKTQKSQAKISSKGTKNKISTRPKRQKKQKLSIRKSQNK</sequence>
<evidence type="ECO:0000313" key="2">
    <source>
        <dbReference type="EMBL" id="SHG74525.1"/>
    </source>
</evidence>
<dbReference type="OrthoDB" id="9757917at2"/>
<accession>A0A1M5MB96</accession>
<feature type="compositionally biased region" description="Basic residues" evidence="1">
    <location>
        <begin position="1436"/>
        <end position="1460"/>
    </location>
</feature>
<keyword evidence="3" id="KW-1185">Reference proteome</keyword>
<evidence type="ECO:0000256" key="1">
    <source>
        <dbReference type="SAM" id="MobiDB-lite"/>
    </source>
</evidence>
<evidence type="ECO:0000313" key="3">
    <source>
        <dbReference type="Proteomes" id="UP000184212"/>
    </source>
</evidence>
<feature type="compositionally biased region" description="Polar residues" evidence="1">
    <location>
        <begin position="1424"/>
        <end position="1435"/>
    </location>
</feature>
<proteinExistence type="predicted"/>
<dbReference type="EMBL" id="FQWQ01000001">
    <property type="protein sequence ID" value="SHG74525.1"/>
    <property type="molecule type" value="Genomic_DNA"/>
</dbReference>
<dbReference type="RefSeq" id="WP_143164815.1">
    <property type="nucleotide sequence ID" value="NZ_FQWQ01000001.1"/>
</dbReference>
<reference evidence="2 3" key="1">
    <citation type="submission" date="2016-11" db="EMBL/GenBank/DDBJ databases">
        <authorList>
            <person name="Jaros S."/>
            <person name="Januszkiewicz K."/>
            <person name="Wedrychowicz H."/>
        </authorList>
    </citation>
    <scope>NUCLEOTIDE SEQUENCE [LARGE SCALE GENOMIC DNA]</scope>
    <source>
        <strain evidence="2 3">DSM 24574</strain>
    </source>
</reference>
<dbReference type="SUPFAM" id="SSF52540">
    <property type="entry name" value="P-loop containing nucleoside triphosphate hydrolases"/>
    <property type="match status" value="1"/>
</dbReference>
<feature type="region of interest" description="Disordered" evidence="1">
    <location>
        <begin position="1416"/>
        <end position="1460"/>
    </location>
</feature>
<dbReference type="Gene3D" id="3.40.50.300">
    <property type="entry name" value="P-loop containing nucleotide triphosphate hydrolases"/>
    <property type="match status" value="1"/>
</dbReference>
<name>A0A1M5MB96_9BACT</name>
<organism evidence="2 3">
    <name type="scientific">Chryseolinea serpens</name>
    <dbReference type="NCBI Taxonomy" id="947013"/>
    <lineage>
        <taxon>Bacteria</taxon>
        <taxon>Pseudomonadati</taxon>
        <taxon>Bacteroidota</taxon>
        <taxon>Cytophagia</taxon>
        <taxon>Cytophagales</taxon>
        <taxon>Fulvivirgaceae</taxon>
        <taxon>Chryseolinea</taxon>
    </lineage>
</organism>
<evidence type="ECO:0008006" key="4">
    <source>
        <dbReference type="Google" id="ProtNLM"/>
    </source>
</evidence>
<protein>
    <recommendedName>
        <fullName evidence="4">ATP-binding protein</fullName>
    </recommendedName>
</protein>